<feature type="transmembrane region" description="Helical" evidence="1">
    <location>
        <begin position="93"/>
        <end position="120"/>
    </location>
</feature>
<keyword evidence="3" id="KW-1185">Reference proteome</keyword>
<dbReference type="AlphaFoldDB" id="A0A1P8KL87"/>
<evidence type="ECO:0000313" key="3">
    <source>
        <dbReference type="Proteomes" id="UP000186074"/>
    </source>
</evidence>
<protein>
    <submittedName>
        <fullName evidence="2">Paraquat-inducible protein A</fullName>
    </submittedName>
</protein>
<feature type="transmembrane region" description="Helical" evidence="1">
    <location>
        <begin position="172"/>
        <end position="188"/>
    </location>
</feature>
<gene>
    <name evidence="2" type="ORF">LPB137_05270</name>
</gene>
<proteinExistence type="predicted"/>
<dbReference type="InterPro" id="IPR007498">
    <property type="entry name" value="PqiA-like"/>
</dbReference>
<evidence type="ECO:0000313" key="2">
    <source>
        <dbReference type="EMBL" id="APW65300.1"/>
    </source>
</evidence>
<feature type="transmembrane region" description="Helical" evidence="1">
    <location>
        <begin position="48"/>
        <end position="73"/>
    </location>
</feature>
<organism evidence="2 3">
    <name type="scientific">Poseidonibacter parvus</name>
    <dbReference type="NCBI Taxonomy" id="1850254"/>
    <lineage>
        <taxon>Bacteria</taxon>
        <taxon>Pseudomonadati</taxon>
        <taxon>Campylobacterota</taxon>
        <taxon>Epsilonproteobacteria</taxon>
        <taxon>Campylobacterales</taxon>
        <taxon>Arcobacteraceae</taxon>
        <taxon>Poseidonibacter</taxon>
    </lineage>
</organism>
<dbReference type="OrthoDB" id="5347838at2"/>
<dbReference type="RefSeq" id="WP_076085367.1">
    <property type="nucleotide sequence ID" value="NZ_CP019070.1"/>
</dbReference>
<dbReference type="KEGG" id="alp:LPB137_05270"/>
<accession>A0A1P8KL87</accession>
<keyword evidence="1" id="KW-1133">Transmembrane helix</keyword>
<name>A0A1P8KL87_9BACT</name>
<feature type="transmembrane region" description="Helical" evidence="1">
    <location>
        <begin position="141"/>
        <end position="160"/>
    </location>
</feature>
<dbReference type="STRING" id="1850254.LPB137_05270"/>
<dbReference type="Pfam" id="PF04403">
    <property type="entry name" value="PqiA"/>
    <property type="match status" value="1"/>
</dbReference>
<dbReference type="Proteomes" id="UP000186074">
    <property type="component" value="Chromosome"/>
</dbReference>
<reference evidence="2 3" key="1">
    <citation type="submission" date="2017-01" db="EMBL/GenBank/DDBJ databases">
        <title>Genome sequencing of Arcobacter sp. LPB0137.</title>
        <authorList>
            <person name="Lee G.-W."/>
            <person name="Yi H."/>
        </authorList>
    </citation>
    <scope>NUCLEOTIDE SEQUENCE [LARGE SCALE GENOMIC DNA]</scope>
    <source>
        <strain evidence="2 3">LPB0137</strain>
    </source>
</reference>
<keyword evidence="1" id="KW-0812">Transmembrane</keyword>
<dbReference type="EMBL" id="CP019070">
    <property type="protein sequence ID" value="APW65300.1"/>
    <property type="molecule type" value="Genomic_DNA"/>
</dbReference>
<keyword evidence="1" id="KW-0472">Membrane</keyword>
<evidence type="ECO:0000256" key="1">
    <source>
        <dbReference type="SAM" id="Phobius"/>
    </source>
</evidence>
<sequence length="199" mass="22713">MAVNTEKILECYSCGLFVNKEVGIKPVKLRCPRCNSKLVSEKKHSINALYYSISALLLFAIINIYPLLTLSLGVTELKATLIGTVLILLEQNFFFVALIVFFTAIVAPILNSIIIIISFIQKYTKIKLLTKTFLHDSFHFFKHWGFVEVFIISIIVTYIKLIGMVSSTKFDIGFYVMLAYIFCLYMANKSYEDKNVFGE</sequence>